<dbReference type="AlphaFoldDB" id="A0A3S9SW82"/>
<sequence length="320" mass="35690">MDYLTLHKELFVVNAHLDSILSIVNGRLDYTIRNNRGHSDIPRIREGGVDLLVFAVYVEQHYKPEGALKRTMELIDAIYQLVDSSPDLELVLTAKDVERIRQEGKIGILLAIEGADGVMNIGCLRNFYRLGVRLITLTWSNSNLLAAGVDEEKGWGLTNFGRECLEEMNDLGIIVDVSHLALEGFWDVIKLSKAPIVASHSNARAICNHRRNLTDEQLLALKENGGVIGLCYAPGHLREGGGADVDDIFKHLYYIKDLIGIDHVGLGTDFDGIVEAPRGMEDISKTPLITKRMLEEGFSREDIAKVMGENFLRVIKQVLK</sequence>
<evidence type="ECO:0000313" key="2">
    <source>
        <dbReference type="Proteomes" id="UP000267250"/>
    </source>
</evidence>
<reference evidence="1 2" key="1">
    <citation type="submission" date="2016-07" db="EMBL/GenBank/DDBJ databases">
        <title>Genome and transcriptome analysis of iron-reducing fermentative bacteria Anoxybacter fermentans.</title>
        <authorList>
            <person name="Zeng X."/>
            <person name="Shao Z."/>
        </authorList>
    </citation>
    <scope>NUCLEOTIDE SEQUENCE [LARGE SCALE GENOMIC DNA]</scope>
    <source>
        <strain evidence="1 2">DY22613</strain>
    </source>
</reference>
<evidence type="ECO:0008006" key="3">
    <source>
        <dbReference type="Google" id="ProtNLM"/>
    </source>
</evidence>
<dbReference type="SUPFAM" id="SSF51556">
    <property type="entry name" value="Metallo-dependent hydrolases"/>
    <property type="match status" value="1"/>
</dbReference>
<dbReference type="PANTHER" id="PTHR10443">
    <property type="entry name" value="MICROSOMAL DIPEPTIDASE"/>
    <property type="match status" value="1"/>
</dbReference>
<dbReference type="EMBL" id="CP016379">
    <property type="protein sequence ID" value="AZR72587.1"/>
    <property type="molecule type" value="Genomic_DNA"/>
</dbReference>
<gene>
    <name evidence="1" type="ORF">BBF96_03805</name>
</gene>
<evidence type="ECO:0000313" key="1">
    <source>
        <dbReference type="EMBL" id="AZR72587.1"/>
    </source>
</evidence>
<name>A0A3S9SW82_9FIRM</name>
<dbReference type="Proteomes" id="UP000267250">
    <property type="component" value="Chromosome"/>
</dbReference>
<dbReference type="OrthoDB" id="9804920at2"/>
<proteinExistence type="predicted"/>
<dbReference type="InterPro" id="IPR032466">
    <property type="entry name" value="Metal_Hydrolase"/>
</dbReference>
<dbReference type="Gene3D" id="3.20.20.140">
    <property type="entry name" value="Metal-dependent hydrolases"/>
    <property type="match status" value="1"/>
</dbReference>
<dbReference type="PROSITE" id="PS51365">
    <property type="entry name" value="RENAL_DIPEPTIDASE_2"/>
    <property type="match status" value="1"/>
</dbReference>
<organism evidence="1 2">
    <name type="scientific">Anoxybacter fermentans</name>
    <dbReference type="NCBI Taxonomy" id="1323375"/>
    <lineage>
        <taxon>Bacteria</taxon>
        <taxon>Bacillati</taxon>
        <taxon>Bacillota</taxon>
        <taxon>Clostridia</taxon>
        <taxon>Halanaerobiales</taxon>
        <taxon>Anoxybacter</taxon>
    </lineage>
</organism>
<dbReference type="InterPro" id="IPR008257">
    <property type="entry name" value="Pept_M19"/>
</dbReference>
<dbReference type="Pfam" id="PF01244">
    <property type="entry name" value="Peptidase_M19"/>
    <property type="match status" value="1"/>
</dbReference>
<keyword evidence="2" id="KW-1185">Reference proteome</keyword>
<protein>
    <recommendedName>
        <fullName evidence="3">Peptidase</fullName>
    </recommendedName>
</protein>
<dbReference type="PANTHER" id="PTHR10443:SF12">
    <property type="entry name" value="DIPEPTIDASE"/>
    <property type="match status" value="1"/>
</dbReference>
<dbReference type="GO" id="GO:0070573">
    <property type="term" value="F:metallodipeptidase activity"/>
    <property type="evidence" value="ECO:0007669"/>
    <property type="project" value="InterPro"/>
</dbReference>
<dbReference type="CDD" id="cd01301">
    <property type="entry name" value="rDP_like"/>
    <property type="match status" value="1"/>
</dbReference>
<dbReference type="RefSeq" id="WP_127015914.1">
    <property type="nucleotide sequence ID" value="NZ_CP016379.1"/>
</dbReference>
<accession>A0A3S9SW82</accession>
<dbReference type="KEGG" id="aft:BBF96_03805"/>
<dbReference type="GO" id="GO:0006508">
    <property type="term" value="P:proteolysis"/>
    <property type="evidence" value="ECO:0007669"/>
    <property type="project" value="InterPro"/>
</dbReference>